<protein>
    <recommendedName>
        <fullName evidence="4">HdeD family acid-resistance protein</fullName>
    </recommendedName>
</protein>
<feature type="transmembrane region" description="Helical" evidence="1">
    <location>
        <begin position="73"/>
        <end position="90"/>
    </location>
</feature>
<keyword evidence="1" id="KW-1133">Transmembrane helix</keyword>
<name>A0A533IAK7_PARDE</name>
<accession>A0A533IAK7</accession>
<evidence type="ECO:0000313" key="2">
    <source>
        <dbReference type="EMBL" id="TKW66842.1"/>
    </source>
</evidence>
<comment type="caution">
    <text evidence="2">The sequence shown here is derived from an EMBL/GenBank/DDBJ whole genome shotgun (WGS) entry which is preliminary data.</text>
</comment>
<dbReference type="PANTHER" id="PTHR34989">
    <property type="entry name" value="PROTEIN HDED"/>
    <property type="match status" value="1"/>
</dbReference>
<evidence type="ECO:0000313" key="3">
    <source>
        <dbReference type="Proteomes" id="UP000315344"/>
    </source>
</evidence>
<keyword evidence="1" id="KW-0812">Transmembrane</keyword>
<proteinExistence type="predicted"/>
<dbReference type="InterPro" id="IPR005325">
    <property type="entry name" value="DUF308_memb"/>
</dbReference>
<dbReference type="AlphaFoldDB" id="A0A533IAK7"/>
<dbReference type="Pfam" id="PF03729">
    <property type="entry name" value="DUF308"/>
    <property type="match status" value="1"/>
</dbReference>
<organism evidence="2 3">
    <name type="scientific">Paracoccus denitrificans</name>
    <dbReference type="NCBI Taxonomy" id="266"/>
    <lineage>
        <taxon>Bacteria</taxon>
        <taxon>Pseudomonadati</taxon>
        <taxon>Pseudomonadota</taxon>
        <taxon>Alphaproteobacteria</taxon>
        <taxon>Rhodobacterales</taxon>
        <taxon>Paracoccaceae</taxon>
        <taxon>Paracoccus</taxon>
    </lineage>
</organism>
<dbReference type="GO" id="GO:0005886">
    <property type="term" value="C:plasma membrane"/>
    <property type="evidence" value="ECO:0007669"/>
    <property type="project" value="TreeGrafter"/>
</dbReference>
<evidence type="ECO:0000256" key="1">
    <source>
        <dbReference type="SAM" id="Phobius"/>
    </source>
</evidence>
<sequence length="159" mass="16574">MSILAGVFALANPLAATLTAEQVAGWGFLIIGILQIFAVFRQVSWGGRIWVLLVGVLMVLLGINLLAKPLEGVLALTLTIAALFLVEGIFKIVLSFSLRGTGAFWLVLISGAISVILAVMIFGNFPASALSILGVLLAVELISNGVSIIALSTVREATA</sequence>
<evidence type="ECO:0008006" key="4">
    <source>
        <dbReference type="Google" id="ProtNLM"/>
    </source>
</evidence>
<keyword evidence="1" id="KW-0472">Membrane</keyword>
<feature type="transmembrane region" description="Helical" evidence="1">
    <location>
        <begin position="26"/>
        <end position="43"/>
    </location>
</feature>
<feature type="transmembrane region" description="Helical" evidence="1">
    <location>
        <begin position="102"/>
        <end position="123"/>
    </location>
</feature>
<gene>
    <name evidence="2" type="ORF">DI616_09490</name>
</gene>
<dbReference type="PANTHER" id="PTHR34989:SF1">
    <property type="entry name" value="PROTEIN HDED"/>
    <property type="match status" value="1"/>
</dbReference>
<dbReference type="EMBL" id="VAFL01000006">
    <property type="protein sequence ID" value="TKW66842.1"/>
    <property type="molecule type" value="Genomic_DNA"/>
</dbReference>
<feature type="transmembrane region" description="Helical" evidence="1">
    <location>
        <begin position="50"/>
        <end position="67"/>
    </location>
</feature>
<dbReference type="Proteomes" id="UP000315344">
    <property type="component" value="Unassembled WGS sequence"/>
</dbReference>
<reference evidence="2 3" key="1">
    <citation type="journal article" date="2017" name="Nat. Commun.">
        <title>In situ click chemistry generation of cyclooxygenase-2 inhibitors.</title>
        <authorList>
            <person name="Bhardwaj A."/>
            <person name="Kaur J."/>
            <person name="Wuest M."/>
            <person name="Wuest F."/>
        </authorList>
    </citation>
    <scope>NUCLEOTIDE SEQUENCE [LARGE SCALE GENOMIC DNA]</scope>
    <source>
        <strain evidence="2">S2_012_000_R3_94</strain>
    </source>
</reference>
<dbReference type="InterPro" id="IPR052712">
    <property type="entry name" value="Acid_resist_chaperone_HdeD"/>
</dbReference>
<feature type="transmembrane region" description="Helical" evidence="1">
    <location>
        <begin position="129"/>
        <end position="154"/>
    </location>
</feature>